<accession>A0A8R2RBU1</accession>
<keyword evidence="2" id="KW-1185">Reference proteome</keyword>
<proteinExistence type="predicted"/>
<dbReference type="AlphaFoldDB" id="A0A8R2RBU1"/>
<reference evidence="1" key="2">
    <citation type="submission" date="2022-06" db="UniProtKB">
        <authorList>
            <consortium name="EnsemblMetazoa"/>
        </authorList>
    </citation>
    <scope>IDENTIFICATION</scope>
    <source>
        <strain evidence="1">p50T (Dazao)</strain>
    </source>
</reference>
<protein>
    <submittedName>
        <fullName evidence="1">Uncharacterized protein</fullName>
    </submittedName>
</protein>
<evidence type="ECO:0000313" key="1">
    <source>
        <dbReference type="EnsemblMetazoa" id="XP_037877827.1"/>
    </source>
</evidence>
<dbReference type="EnsemblMetazoa" id="XM_038021899.1">
    <property type="protein sequence ID" value="XP_037877827.1"/>
    <property type="gene ID" value="LOC119631231"/>
</dbReference>
<name>A0A8R2RBU1_BOMMO</name>
<dbReference type="Proteomes" id="UP000005204">
    <property type="component" value="Unassembled WGS sequence"/>
</dbReference>
<reference evidence="2" key="1">
    <citation type="journal article" date="2008" name="Insect Biochem. Mol. Biol.">
        <title>The genome of a lepidopteran model insect, the silkworm Bombyx mori.</title>
        <authorList>
            <consortium name="International Silkworm Genome Consortium"/>
        </authorList>
    </citation>
    <scope>NUCLEOTIDE SEQUENCE [LARGE SCALE GENOMIC DNA]</scope>
    <source>
        <strain evidence="2">p50T</strain>
    </source>
</reference>
<organism evidence="1 2">
    <name type="scientific">Bombyx mori</name>
    <name type="common">Silk moth</name>
    <dbReference type="NCBI Taxonomy" id="7091"/>
    <lineage>
        <taxon>Eukaryota</taxon>
        <taxon>Metazoa</taxon>
        <taxon>Ecdysozoa</taxon>
        <taxon>Arthropoda</taxon>
        <taxon>Hexapoda</taxon>
        <taxon>Insecta</taxon>
        <taxon>Pterygota</taxon>
        <taxon>Neoptera</taxon>
        <taxon>Endopterygota</taxon>
        <taxon>Lepidoptera</taxon>
        <taxon>Glossata</taxon>
        <taxon>Ditrysia</taxon>
        <taxon>Bombycoidea</taxon>
        <taxon>Bombycidae</taxon>
        <taxon>Bombycinae</taxon>
        <taxon>Bombyx</taxon>
    </lineage>
</organism>
<evidence type="ECO:0000313" key="2">
    <source>
        <dbReference type="Proteomes" id="UP000005204"/>
    </source>
</evidence>
<sequence>MYRATTPREVTVVDGVLLIIDSPPARDHRNADGSAHMWRSSSSCFRGAHLFSKRSSRGAVPGVPYIRTFDIFAIGSGVHSGKRNTQAAGRGIKVTIWTMTMDTHCDPDHSHYDEKARPLTSCSLRHTKSDLKKSFTNEHYPVQFSMQ</sequence>